<dbReference type="AlphaFoldDB" id="A0A0F8XHQ8"/>
<comment type="caution">
    <text evidence="2">The sequence shown here is derived from an EMBL/GenBank/DDBJ whole genome shotgun (WGS) entry which is preliminary data.</text>
</comment>
<name>A0A0F8XHQ8_9ZZZZ</name>
<evidence type="ECO:0000313" key="2">
    <source>
        <dbReference type="EMBL" id="KKK68433.1"/>
    </source>
</evidence>
<reference evidence="2" key="1">
    <citation type="journal article" date="2015" name="Nature">
        <title>Complex archaea that bridge the gap between prokaryotes and eukaryotes.</title>
        <authorList>
            <person name="Spang A."/>
            <person name="Saw J.H."/>
            <person name="Jorgensen S.L."/>
            <person name="Zaremba-Niedzwiedzka K."/>
            <person name="Martijn J."/>
            <person name="Lind A.E."/>
            <person name="van Eijk R."/>
            <person name="Schleper C."/>
            <person name="Guy L."/>
            <person name="Ettema T.J."/>
        </authorList>
    </citation>
    <scope>NUCLEOTIDE SEQUENCE</scope>
</reference>
<feature type="coiled-coil region" evidence="1">
    <location>
        <begin position="3"/>
        <end position="51"/>
    </location>
</feature>
<protein>
    <submittedName>
        <fullName evidence="2">Uncharacterized protein</fullName>
    </submittedName>
</protein>
<organism evidence="2">
    <name type="scientific">marine sediment metagenome</name>
    <dbReference type="NCBI Taxonomy" id="412755"/>
    <lineage>
        <taxon>unclassified sequences</taxon>
        <taxon>metagenomes</taxon>
        <taxon>ecological metagenomes</taxon>
    </lineage>
</organism>
<sequence length="61" mass="7324">MDAESVEKEIKEIRLKISEKKRRGQKRLQEYQRLQKELQEGAALIMKWENQVEALQKVLNN</sequence>
<dbReference type="EMBL" id="LAZR01059140">
    <property type="protein sequence ID" value="KKK68433.1"/>
    <property type="molecule type" value="Genomic_DNA"/>
</dbReference>
<gene>
    <name evidence="2" type="ORF">LCGC14_2944120</name>
</gene>
<proteinExistence type="predicted"/>
<evidence type="ECO:0000256" key="1">
    <source>
        <dbReference type="SAM" id="Coils"/>
    </source>
</evidence>
<accession>A0A0F8XHQ8</accession>
<keyword evidence="1" id="KW-0175">Coiled coil</keyword>